<protein>
    <submittedName>
        <fullName evidence="2">Integrase catalytic domain-containing protein</fullName>
    </submittedName>
</protein>
<evidence type="ECO:0000259" key="1">
    <source>
        <dbReference type="Pfam" id="PF18701"/>
    </source>
</evidence>
<organism evidence="2 3">
    <name type="scientific">Aphis craccivora</name>
    <name type="common">Cowpea aphid</name>
    <dbReference type="NCBI Taxonomy" id="307492"/>
    <lineage>
        <taxon>Eukaryota</taxon>
        <taxon>Metazoa</taxon>
        <taxon>Ecdysozoa</taxon>
        <taxon>Arthropoda</taxon>
        <taxon>Hexapoda</taxon>
        <taxon>Insecta</taxon>
        <taxon>Pterygota</taxon>
        <taxon>Neoptera</taxon>
        <taxon>Paraneoptera</taxon>
        <taxon>Hemiptera</taxon>
        <taxon>Sternorrhyncha</taxon>
        <taxon>Aphidomorpha</taxon>
        <taxon>Aphidoidea</taxon>
        <taxon>Aphididae</taxon>
        <taxon>Aphidini</taxon>
        <taxon>Aphis</taxon>
        <taxon>Aphis</taxon>
    </lineage>
</organism>
<comment type="caution">
    <text evidence="2">The sequence shown here is derived from an EMBL/GenBank/DDBJ whole genome shotgun (WGS) entry which is preliminary data.</text>
</comment>
<dbReference type="Proteomes" id="UP000478052">
    <property type="component" value="Unassembled WGS sequence"/>
</dbReference>
<evidence type="ECO:0000313" key="2">
    <source>
        <dbReference type="EMBL" id="KAF0750669.1"/>
    </source>
</evidence>
<dbReference type="AlphaFoldDB" id="A0A6G0Y7C1"/>
<dbReference type="OrthoDB" id="6622149at2759"/>
<reference evidence="2 3" key="1">
    <citation type="submission" date="2019-08" db="EMBL/GenBank/DDBJ databases">
        <title>Whole genome of Aphis craccivora.</title>
        <authorList>
            <person name="Voronova N.V."/>
            <person name="Shulinski R.S."/>
            <person name="Bandarenka Y.V."/>
            <person name="Zhorov D.G."/>
            <person name="Warner D."/>
        </authorList>
    </citation>
    <scope>NUCLEOTIDE SEQUENCE [LARGE SCALE GENOMIC DNA]</scope>
    <source>
        <strain evidence="2">180601</strain>
        <tissue evidence="2">Whole Body</tissue>
    </source>
</reference>
<accession>A0A6G0Y7C1</accession>
<proteinExistence type="predicted"/>
<dbReference type="Pfam" id="PF18701">
    <property type="entry name" value="DUF5641"/>
    <property type="match status" value="1"/>
</dbReference>
<dbReference type="InterPro" id="IPR040676">
    <property type="entry name" value="DUF5641"/>
</dbReference>
<dbReference type="PANTHER" id="PTHR47331">
    <property type="entry name" value="PHD-TYPE DOMAIN-CONTAINING PROTEIN"/>
    <property type="match status" value="1"/>
</dbReference>
<feature type="domain" description="DUF5641" evidence="1">
    <location>
        <begin position="103"/>
        <end position="196"/>
    </location>
</feature>
<name>A0A6G0Y7C1_APHCR</name>
<dbReference type="EMBL" id="VUJU01005647">
    <property type="protein sequence ID" value="KAF0750669.1"/>
    <property type="molecule type" value="Genomic_DNA"/>
</dbReference>
<sequence>MSTRHPPYTLLPTSPHFGVLWEAAMKSCKYHLRRMIGTQILTFEEMATLVSRIEAILNSRAITPQSSSPLDLNPLTPGHFLVGGPLVTIAEPDLTTTPMNRLHRWQLFTLFHQSFWTRWASEYLASLQNRTKWILSQLNIEVGDLVIVRCPNSPPAAWKLGRVEGTHPGDDGVVRVVTVRTTDEMFKRPVVKLVVLSTSDAP</sequence>
<evidence type="ECO:0000313" key="3">
    <source>
        <dbReference type="Proteomes" id="UP000478052"/>
    </source>
</evidence>
<gene>
    <name evidence="2" type="ORF">FWK35_00019585</name>
</gene>
<keyword evidence="3" id="KW-1185">Reference proteome</keyword>